<evidence type="ECO:0000256" key="1">
    <source>
        <dbReference type="ARBA" id="ARBA00022754"/>
    </source>
</evidence>
<evidence type="ECO:0000313" key="6">
    <source>
        <dbReference type="Proteomes" id="UP001318040"/>
    </source>
</evidence>
<evidence type="ECO:0000313" key="7">
    <source>
        <dbReference type="RefSeq" id="XP_032818112.1"/>
    </source>
</evidence>
<dbReference type="PROSITE" id="PS51842">
    <property type="entry name" value="IF_ROD_2"/>
    <property type="match status" value="1"/>
</dbReference>
<gene>
    <name evidence="7" type="primary">LOC116946936</name>
</gene>
<sequence>MSTSKVHSSFVEHSTSTPFTASRLNLSQGPHVTTYSTVSRLGGVRSGGGGGGGGMSRSSSSFGGGFSCGGGAALGGGGGYGYGGGAALGGGGLGLGLGSLSLGGGGGGLGFGGYGLGGGGGLGFGGYGLGGGGGGGGLGFGGGNIGNSASFQVGRSVVSGGMRGTAGSLGGVRAIPPMMTRETERQTLRTLNERFATYINKVQQLQHENAMLEAQLHSLTGGAVVQPVDTEQPGDAQARLVELRGVMDGMVLDNVRLEIELDNLRAFAQEVKAKFEFEVGVKYQLETDIGHMRKDLDGATELKVELESRYSMLMEELEFLKRSQDEELSRLGAKPDKVDSSATIEVDDARSIDLAGMLAQMRDDYESIAARNREEAENYFRSQVSQIEAEQVEKSSAVESTHSEVSVVTKSMQEMQMELQGLMSKHNQLQQTFMEVDGRFRFEISNAQGSISDVSSTLERSRIELQRQLVAFQELLDVKTQLDVEIATYKQLLEGGDVSLTDTMDGLVPTSSNVSIKYYSSGGFGSSSGSHCKLGSSSMISGGKGGGFSSSKKVLIKTIETENEKVVSEKHTEK</sequence>
<dbReference type="SMART" id="SM01391">
    <property type="entry name" value="Filament"/>
    <property type="match status" value="1"/>
</dbReference>
<dbReference type="GO" id="GO:0005198">
    <property type="term" value="F:structural molecule activity"/>
    <property type="evidence" value="ECO:0007669"/>
    <property type="project" value="InterPro"/>
</dbReference>
<evidence type="ECO:0000259" key="5">
    <source>
        <dbReference type="PROSITE" id="PS51842"/>
    </source>
</evidence>
<dbReference type="PROSITE" id="PS00226">
    <property type="entry name" value="IF_ROD_1"/>
    <property type="match status" value="1"/>
</dbReference>
<dbReference type="PANTHER" id="PTHR23239:SF366">
    <property type="entry name" value="KERATIN, TYPE I CYTOSKELETAL 47 KDA"/>
    <property type="match status" value="1"/>
</dbReference>
<accession>A0AAJ7THT0</accession>
<proteinExistence type="inferred from homology"/>
<evidence type="ECO:0000256" key="3">
    <source>
        <dbReference type="RuleBase" id="RU000685"/>
    </source>
</evidence>
<keyword evidence="2 4" id="KW-0175">Coiled coil</keyword>
<dbReference type="Gene3D" id="1.20.5.500">
    <property type="entry name" value="Single helix bin"/>
    <property type="match status" value="1"/>
</dbReference>
<dbReference type="RefSeq" id="XP_032818112.1">
    <property type="nucleotide sequence ID" value="XM_032962221.1"/>
</dbReference>
<dbReference type="Pfam" id="PF00038">
    <property type="entry name" value="Filament"/>
    <property type="match status" value="1"/>
</dbReference>
<dbReference type="KEGG" id="pmrn:116946936"/>
<dbReference type="Proteomes" id="UP001318040">
    <property type="component" value="Chromosome 2"/>
</dbReference>
<dbReference type="GeneID" id="116946936"/>
<protein>
    <submittedName>
        <fullName evidence="7">Thread biopolymer filament subunit gamma-like</fullName>
    </submittedName>
</protein>
<name>A0AAJ7THT0_PETMA</name>
<dbReference type="PRINTS" id="PR01248">
    <property type="entry name" value="TYPE1KERATIN"/>
</dbReference>
<keyword evidence="6" id="KW-1185">Reference proteome</keyword>
<dbReference type="Gene3D" id="1.20.5.170">
    <property type="match status" value="1"/>
</dbReference>
<comment type="similarity">
    <text evidence="3">Belongs to the intermediate filament family.</text>
</comment>
<keyword evidence="1 3" id="KW-0403">Intermediate filament</keyword>
<organism evidence="6 7">
    <name type="scientific">Petromyzon marinus</name>
    <name type="common">Sea lamprey</name>
    <dbReference type="NCBI Taxonomy" id="7757"/>
    <lineage>
        <taxon>Eukaryota</taxon>
        <taxon>Metazoa</taxon>
        <taxon>Chordata</taxon>
        <taxon>Craniata</taxon>
        <taxon>Vertebrata</taxon>
        <taxon>Cyclostomata</taxon>
        <taxon>Hyperoartia</taxon>
        <taxon>Petromyzontiformes</taxon>
        <taxon>Petromyzontidae</taxon>
        <taxon>Petromyzon</taxon>
    </lineage>
</organism>
<reference evidence="7" key="1">
    <citation type="submission" date="2025-08" db="UniProtKB">
        <authorList>
            <consortium name="RefSeq"/>
        </authorList>
    </citation>
    <scope>IDENTIFICATION</scope>
    <source>
        <tissue evidence="7">Sperm</tissue>
    </source>
</reference>
<dbReference type="InterPro" id="IPR018039">
    <property type="entry name" value="IF_conserved"/>
</dbReference>
<dbReference type="InterPro" id="IPR002957">
    <property type="entry name" value="Keratin_I"/>
</dbReference>
<dbReference type="InterPro" id="IPR039008">
    <property type="entry name" value="IF_rod_dom"/>
</dbReference>
<dbReference type="SUPFAM" id="SSF64593">
    <property type="entry name" value="Intermediate filament protein, coiled coil region"/>
    <property type="match status" value="2"/>
</dbReference>
<feature type="domain" description="IF rod" evidence="5">
    <location>
        <begin position="184"/>
        <end position="500"/>
    </location>
</feature>
<feature type="coiled-coil region" evidence="4">
    <location>
        <begin position="188"/>
        <end position="215"/>
    </location>
</feature>
<feature type="coiled-coil region" evidence="4">
    <location>
        <begin position="254"/>
        <end position="323"/>
    </location>
</feature>
<dbReference type="AlphaFoldDB" id="A0AAJ7THT0"/>
<dbReference type="GO" id="GO:0005882">
    <property type="term" value="C:intermediate filament"/>
    <property type="evidence" value="ECO:0007669"/>
    <property type="project" value="UniProtKB-KW"/>
</dbReference>
<evidence type="ECO:0000256" key="2">
    <source>
        <dbReference type="ARBA" id="ARBA00023054"/>
    </source>
</evidence>
<dbReference type="Gene3D" id="1.20.5.1160">
    <property type="entry name" value="Vasodilator-stimulated phosphoprotein"/>
    <property type="match status" value="1"/>
</dbReference>
<dbReference type="SUPFAM" id="SSF90257">
    <property type="entry name" value="Myosin rod fragments"/>
    <property type="match status" value="1"/>
</dbReference>
<dbReference type="PANTHER" id="PTHR23239">
    <property type="entry name" value="INTERMEDIATE FILAMENT"/>
    <property type="match status" value="1"/>
</dbReference>
<evidence type="ECO:0000256" key="4">
    <source>
        <dbReference type="SAM" id="Coils"/>
    </source>
</evidence>